<sequence length="67" mass="7371">MNKVQYNVSGLLNNQIKTQVKNALNDLDGVQKVNVDLGRSSIEVGFNNATNEQEIRSGIEHVGCRIS</sequence>
<feature type="domain" description="HMA" evidence="1">
    <location>
        <begin position="2"/>
        <end position="67"/>
    </location>
</feature>
<evidence type="ECO:0000313" key="2">
    <source>
        <dbReference type="EMBL" id="ROR27222.1"/>
    </source>
</evidence>
<dbReference type="InterPro" id="IPR036163">
    <property type="entry name" value="HMA_dom_sf"/>
</dbReference>
<comment type="caution">
    <text evidence="2">The sequence shown here is derived from an EMBL/GenBank/DDBJ whole genome shotgun (WGS) entry which is preliminary data.</text>
</comment>
<protein>
    <submittedName>
        <fullName evidence="2">Copper chaperone CopZ</fullName>
    </submittedName>
</protein>
<reference evidence="2 3" key="1">
    <citation type="submission" date="2018-11" db="EMBL/GenBank/DDBJ databases">
        <title>Genomic Encyclopedia of Type Strains, Phase IV (KMG-IV): sequencing the most valuable type-strain genomes for metagenomic binning, comparative biology and taxonomic classification.</title>
        <authorList>
            <person name="Goeker M."/>
        </authorList>
    </citation>
    <scope>NUCLEOTIDE SEQUENCE [LARGE SCALE GENOMIC DNA]</scope>
    <source>
        <strain evidence="2 3">DSM 26537</strain>
    </source>
</reference>
<dbReference type="RefSeq" id="WP_123609916.1">
    <property type="nucleotide sequence ID" value="NZ_RJVG01000007.1"/>
</dbReference>
<gene>
    <name evidence="2" type="ORF">EDD66_107136</name>
</gene>
<evidence type="ECO:0000313" key="3">
    <source>
        <dbReference type="Proteomes" id="UP000273083"/>
    </source>
</evidence>
<dbReference type="EMBL" id="RJVG01000007">
    <property type="protein sequence ID" value="ROR27222.1"/>
    <property type="molecule type" value="Genomic_DNA"/>
</dbReference>
<dbReference type="SUPFAM" id="SSF55008">
    <property type="entry name" value="HMA, heavy metal-associated domain"/>
    <property type="match status" value="1"/>
</dbReference>
<dbReference type="OrthoDB" id="1913655at2"/>
<dbReference type="Proteomes" id="UP000273083">
    <property type="component" value="Unassembled WGS sequence"/>
</dbReference>
<dbReference type="AlphaFoldDB" id="A0A3N1XQ47"/>
<dbReference type="InterPro" id="IPR006121">
    <property type="entry name" value="HMA_dom"/>
</dbReference>
<dbReference type="GO" id="GO:0046872">
    <property type="term" value="F:metal ion binding"/>
    <property type="evidence" value="ECO:0007669"/>
    <property type="project" value="InterPro"/>
</dbReference>
<accession>A0A3N1XQ47</accession>
<dbReference type="CDD" id="cd00371">
    <property type="entry name" value="HMA"/>
    <property type="match status" value="1"/>
</dbReference>
<dbReference type="PROSITE" id="PS50846">
    <property type="entry name" value="HMA_2"/>
    <property type="match status" value="1"/>
</dbReference>
<organism evidence="2 3">
    <name type="scientific">Mobilisporobacter senegalensis</name>
    <dbReference type="NCBI Taxonomy" id="1329262"/>
    <lineage>
        <taxon>Bacteria</taxon>
        <taxon>Bacillati</taxon>
        <taxon>Bacillota</taxon>
        <taxon>Clostridia</taxon>
        <taxon>Lachnospirales</taxon>
        <taxon>Lachnospiraceae</taxon>
        <taxon>Mobilisporobacter</taxon>
    </lineage>
</organism>
<keyword evidence="3" id="KW-1185">Reference proteome</keyword>
<name>A0A3N1XQ47_9FIRM</name>
<proteinExistence type="predicted"/>
<dbReference type="Gene3D" id="3.30.70.100">
    <property type="match status" value="1"/>
</dbReference>
<evidence type="ECO:0000259" key="1">
    <source>
        <dbReference type="PROSITE" id="PS50846"/>
    </source>
</evidence>